<dbReference type="PANTHER" id="PTHR46300:SF9">
    <property type="entry name" value="P450, PUTATIVE-RELATED"/>
    <property type="match status" value="1"/>
</dbReference>
<dbReference type="InterPro" id="IPR017972">
    <property type="entry name" value="Cyt_P450_CS"/>
</dbReference>
<keyword evidence="4 5" id="KW-0408">Iron</keyword>
<dbReference type="InterPro" id="IPR050364">
    <property type="entry name" value="Cytochrome_P450_fung"/>
</dbReference>
<comment type="cofactor">
    <cofactor evidence="5">
        <name>heme</name>
        <dbReference type="ChEBI" id="CHEBI:30413"/>
    </cofactor>
</comment>
<keyword evidence="6" id="KW-0503">Monooxygenase</keyword>
<dbReference type="AlphaFoldDB" id="A0A8T9BN81"/>
<dbReference type="PRINTS" id="PR00463">
    <property type="entry name" value="EP450I"/>
</dbReference>
<keyword evidence="7" id="KW-0812">Transmembrane</keyword>
<feature type="transmembrane region" description="Helical" evidence="7">
    <location>
        <begin position="12"/>
        <end position="32"/>
    </location>
</feature>
<evidence type="ECO:0000256" key="7">
    <source>
        <dbReference type="SAM" id="Phobius"/>
    </source>
</evidence>
<comment type="similarity">
    <text evidence="1 6">Belongs to the cytochrome P450 family.</text>
</comment>
<reference evidence="8 9" key="1">
    <citation type="submission" date="2018-05" db="EMBL/GenBank/DDBJ databases">
        <title>Whole genome sequencing for identification of molecular markers to develop diagnostic detection tools for the regulated plant pathogen Lachnellula willkommii.</title>
        <authorList>
            <person name="Giroux E."/>
            <person name="Bilodeau G."/>
        </authorList>
    </citation>
    <scope>NUCLEOTIDE SEQUENCE [LARGE SCALE GENOMIC DNA]</scope>
    <source>
        <strain evidence="8 9">CBS 203.66</strain>
    </source>
</reference>
<comment type="caution">
    <text evidence="8">The sequence shown here is derived from an EMBL/GenBank/DDBJ whole genome shotgun (WGS) entry which is preliminary data.</text>
</comment>
<name>A0A8T9BN81_9HELO</name>
<proteinExistence type="inferred from homology"/>
<evidence type="ECO:0000256" key="2">
    <source>
        <dbReference type="ARBA" id="ARBA00022723"/>
    </source>
</evidence>
<dbReference type="PROSITE" id="PS00086">
    <property type="entry name" value="CYTOCHROME_P450"/>
    <property type="match status" value="1"/>
</dbReference>
<dbReference type="GO" id="GO:0020037">
    <property type="term" value="F:heme binding"/>
    <property type="evidence" value="ECO:0007669"/>
    <property type="project" value="InterPro"/>
</dbReference>
<dbReference type="GO" id="GO:0016705">
    <property type="term" value="F:oxidoreductase activity, acting on paired donors, with incorporation or reduction of molecular oxygen"/>
    <property type="evidence" value="ECO:0007669"/>
    <property type="project" value="InterPro"/>
</dbReference>
<dbReference type="PRINTS" id="PR00385">
    <property type="entry name" value="P450"/>
</dbReference>
<organism evidence="8 9">
    <name type="scientific">Lachnellula arida</name>
    <dbReference type="NCBI Taxonomy" id="1316785"/>
    <lineage>
        <taxon>Eukaryota</taxon>
        <taxon>Fungi</taxon>
        <taxon>Dikarya</taxon>
        <taxon>Ascomycota</taxon>
        <taxon>Pezizomycotina</taxon>
        <taxon>Leotiomycetes</taxon>
        <taxon>Helotiales</taxon>
        <taxon>Lachnaceae</taxon>
        <taxon>Lachnellula</taxon>
    </lineage>
</organism>
<dbReference type="Gene3D" id="1.10.630.10">
    <property type="entry name" value="Cytochrome P450"/>
    <property type="match status" value="1"/>
</dbReference>
<keyword evidence="2 5" id="KW-0479">Metal-binding</keyword>
<dbReference type="InterPro" id="IPR036396">
    <property type="entry name" value="Cyt_P450_sf"/>
</dbReference>
<accession>A0A8T9BN81</accession>
<evidence type="ECO:0000313" key="9">
    <source>
        <dbReference type="Proteomes" id="UP000469559"/>
    </source>
</evidence>
<dbReference type="InterPro" id="IPR001128">
    <property type="entry name" value="Cyt_P450"/>
</dbReference>
<dbReference type="OrthoDB" id="1055148at2759"/>
<dbReference type="GO" id="GO:0004497">
    <property type="term" value="F:monooxygenase activity"/>
    <property type="evidence" value="ECO:0007669"/>
    <property type="project" value="UniProtKB-KW"/>
</dbReference>
<dbReference type="EMBL" id="QGMF01000098">
    <property type="protein sequence ID" value="TVY19592.1"/>
    <property type="molecule type" value="Genomic_DNA"/>
</dbReference>
<evidence type="ECO:0000256" key="6">
    <source>
        <dbReference type="RuleBase" id="RU000461"/>
    </source>
</evidence>
<keyword evidence="7" id="KW-1133">Transmembrane helix</keyword>
<sequence length="527" mass="59132">MAIFSFVEREFITMAITSSIAIILAVLTYFIANEFVRYRARLKGIPGPTGLPIIGNLYHLYNVLPAEQYRLWAETYGDVFQVQLGNMPIVIINSAEAAKDLFLSQGSALNSRPVFHVFHKVVSKGIMSIGTSPWNDSCKKRRKAAASALNRAKTDSYDPIVKLESKELLRELLTYGKSGQEPLHYHRNIQRYSLNLVLTLNYGTRVADTKDLKSGTLSEIVYVESEISKLRSTSDNYSNYIPFLRFFEPFQKSNAHGASIGQRRRDYNKVLLSELKARIEAGTDKACIQGNVIKDPEADLSEDELTSISLSMMAGADSSTPTIEWALLLLSRMPSIQETAYKAIQKVVGEDVDPFLDADVSYVMAFTKELLRYYTVLRLALPKEAYRDAVWNGYKIPKGTAVFLNAWACNRDPAVFENAFEFVPERWLNPATEKKGISHYSFGYGGRMCIASHLANRGLYIVFLQLIANFRILPADSSSDEFGRDQPSDDSDPMKGVLVVNGIIASPKDYSLRFVPRNEKALLQALN</sequence>
<dbReference type="InterPro" id="IPR002401">
    <property type="entry name" value="Cyt_P450_E_grp-I"/>
</dbReference>
<evidence type="ECO:0000256" key="1">
    <source>
        <dbReference type="ARBA" id="ARBA00010617"/>
    </source>
</evidence>
<protein>
    <submittedName>
        <fullName evidence="8">3-hydroxyphenylacetate 6-hydroxylase</fullName>
    </submittedName>
</protein>
<evidence type="ECO:0000256" key="5">
    <source>
        <dbReference type="PIRSR" id="PIRSR602401-1"/>
    </source>
</evidence>
<keyword evidence="7" id="KW-0472">Membrane</keyword>
<keyword evidence="9" id="KW-1185">Reference proteome</keyword>
<evidence type="ECO:0000313" key="8">
    <source>
        <dbReference type="EMBL" id="TVY19592.1"/>
    </source>
</evidence>
<dbReference type="Pfam" id="PF00067">
    <property type="entry name" value="p450"/>
    <property type="match status" value="1"/>
</dbReference>
<dbReference type="SUPFAM" id="SSF48264">
    <property type="entry name" value="Cytochrome P450"/>
    <property type="match status" value="1"/>
</dbReference>
<evidence type="ECO:0000256" key="3">
    <source>
        <dbReference type="ARBA" id="ARBA00023002"/>
    </source>
</evidence>
<evidence type="ECO:0000256" key="4">
    <source>
        <dbReference type="ARBA" id="ARBA00023004"/>
    </source>
</evidence>
<dbReference type="PANTHER" id="PTHR46300">
    <property type="entry name" value="P450, PUTATIVE (EUROFUNG)-RELATED-RELATED"/>
    <property type="match status" value="1"/>
</dbReference>
<dbReference type="Proteomes" id="UP000469559">
    <property type="component" value="Unassembled WGS sequence"/>
</dbReference>
<keyword evidence="5 6" id="KW-0349">Heme</keyword>
<dbReference type="GO" id="GO:0005506">
    <property type="term" value="F:iron ion binding"/>
    <property type="evidence" value="ECO:0007669"/>
    <property type="project" value="InterPro"/>
</dbReference>
<feature type="binding site" description="axial binding residue" evidence="5">
    <location>
        <position position="449"/>
    </location>
    <ligand>
        <name>heme</name>
        <dbReference type="ChEBI" id="CHEBI:30413"/>
    </ligand>
    <ligandPart>
        <name>Fe</name>
        <dbReference type="ChEBI" id="CHEBI:18248"/>
    </ligandPart>
</feature>
<gene>
    <name evidence="8" type="primary">phacB_2</name>
    <name evidence="8" type="ORF">LARI1_G000765</name>
</gene>
<keyword evidence="3 6" id="KW-0560">Oxidoreductase</keyword>